<evidence type="ECO:0000313" key="2">
    <source>
        <dbReference type="Proteomes" id="UP000036681"/>
    </source>
</evidence>
<organism evidence="2 3">
    <name type="scientific">Ascaris lumbricoides</name>
    <name type="common">Giant roundworm</name>
    <dbReference type="NCBI Taxonomy" id="6252"/>
    <lineage>
        <taxon>Eukaryota</taxon>
        <taxon>Metazoa</taxon>
        <taxon>Ecdysozoa</taxon>
        <taxon>Nematoda</taxon>
        <taxon>Chromadorea</taxon>
        <taxon>Rhabditida</taxon>
        <taxon>Spirurina</taxon>
        <taxon>Ascaridomorpha</taxon>
        <taxon>Ascaridoidea</taxon>
        <taxon>Ascarididae</taxon>
        <taxon>Ascaris</taxon>
    </lineage>
</organism>
<keyword evidence="1" id="KW-0472">Membrane</keyword>
<evidence type="ECO:0000313" key="3">
    <source>
        <dbReference type="WBParaSite" id="ALUE_0002344301-mRNA-1"/>
    </source>
</evidence>
<dbReference type="Gene3D" id="1.20.1070.10">
    <property type="entry name" value="Rhodopsin 7-helix transmembrane proteins"/>
    <property type="match status" value="1"/>
</dbReference>
<keyword evidence="1" id="KW-0812">Transmembrane</keyword>
<dbReference type="WBParaSite" id="ALUE_0002344301-mRNA-1">
    <property type="protein sequence ID" value="ALUE_0002344301-mRNA-1"/>
    <property type="gene ID" value="ALUE_0002344301"/>
</dbReference>
<proteinExistence type="predicted"/>
<sequence>MQVHIGDALNIEPITESNNGQLYLAMCVYSDTQFYTITADLISILVALNSLLRLVVYFLCNPQFRIRLIKLLLSSRQLGNMQVRTGTIFHTSLPD</sequence>
<dbReference type="AlphaFoldDB" id="A0A0M3IXG5"/>
<accession>A0A0M3IXG5</accession>
<protein>
    <submittedName>
        <fullName evidence="3">G_PROTEIN_RECEP_F1_2 domain-containing protein</fullName>
    </submittedName>
</protein>
<keyword evidence="1" id="KW-1133">Transmembrane helix</keyword>
<dbReference type="SUPFAM" id="SSF81321">
    <property type="entry name" value="Family A G protein-coupled receptor-like"/>
    <property type="match status" value="1"/>
</dbReference>
<dbReference type="Proteomes" id="UP000036681">
    <property type="component" value="Unplaced"/>
</dbReference>
<name>A0A0M3IXG5_ASCLU</name>
<keyword evidence="2" id="KW-1185">Reference proteome</keyword>
<feature type="transmembrane region" description="Helical" evidence="1">
    <location>
        <begin position="41"/>
        <end position="60"/>
    </location>
</feature>
<reference evidence="3" key="1">
    <citation type="submission" date="2017-02" db="UniProtKB">
        <authorList>
            <consortium name="WormBaseParasite"/>
        </authorList>
    </citation>
    <scope>IDENTIFICATION</scope>
</reference>
<evidence type="ECO:0000256" key="1">
    <source>
        <dbReference type="SAM" id="Phobius"/>
    </source>
</evidence>